<gene>
    <name evidence="2" type="ORF">NPE20_01795</name>
</gene>
<dbReference type="InterPro" id="IPR024775">
    <property type="entry name" value="DinB-like"/>
</dbReference>
<dbReference type="EMBL" id="JANHOH010000001">
    <property type="protein sequence ID" value="MCQ6956666.1"/>
    <property type="molecule type" value="Genomic_DNA"/>
</dbReference>
<dbReference type="Pfam" id="PF12867">
    <property type="entry name" value="DinB_2"/>
    <property type="match status" value="1"/>
</dbReference>
<sequence length="124" mass="14583">MNWENEAAPGKWTNKEIIGHLIDSAHINLQRFVRCTYEEGFKLIYFQEEWVQAQHYRNADLTGLLKLWELVNRQIVRVLQNYPADRTQIKCDNGGDGPSFNTVEFLANDYIVHMQHHLNQLILS</sequence>
<dbReference type="Proteomes" id="UP001204376">
    <property type="component" value="Unassembled WGS sequence"/>
</dbReference>
<feature type="domain" description="DinB-like" evidence="1">
    <location>
        <begin position="7"/>
        <end position="121"/>
    </location>
</feature>
<reference evidence="2 3" key="1">
    <citation type="submission" date="2022-07" db="EMBL/GenBank/DDBJ databases">
        <title>Mucilaginibacter sp. JC4.</title>
        <authorList>
            <person name="Le V."/>
            <person name="Ko S.-R."/>
            <person name="Ahn C.-Y."/>
            <person name="Oh H.-M."/>
        </authorList>
    </citation>
    <scope>NUCLEOTIDE SEQUENCE [LARGE SCALE GENOMIC DNA]</scope>
    <source>
        <strain evidence="2 3">JC4</strain>
    </source>
</reference>
<organism evidence="2 3">
    <name type="scientific">Mucilaginibacter aquariorum</name>
    <dbReference type="NCBI Taxonomy" id="2967225"/>
    <lineage>
        <taxon>Bacteria</taxon>
        <taxon>Pseudomonadati</taxon>
        <taxon>Bacteroidota</taxon>
        <taxon>Sphingobacteriia</taxon>
        <taxon>Sphingobacteriales</taxon>
        <taxon>Sphingobacteriaceae</taxon>
        <taxon>Mucilaginibacter</taxon>
    </lineage>
</organism>
<evidence type="ECO:0000259" key="1">
    <source>
        <dbReference type="Pfam" id="PF12867"/>
    </source>
</evidence>
<evidence type="ECO:0000313" key="3">
    <source>
        <dbReference type="Proteomes" id="UP001204376"/>
    </source>
</evidence>
<dbReference type="InterPro" id="IPR034660">
    <property type="entry name" value="DinB/YfiT-like"/>
</dbReference>
<evidence type="ECO:0000313" key="2">
    <source>
        <dbReference type="EMBL" id="MCQ6956666.1"/>
    </source>
</evidence>
<accession>A0ABT1SWD5</accession>
<dbReference type="RefSeq" id="WP_256538662.1">
    <property type="nucleotide sequence ID" value="NZ_JANHOH010000001.1"/>
</dbReference>
<dbReference type="Gene3D" id="1.20.120.450">
    <property type="entry name" value="dinb family like domain"/>
    <property type="match status" value="1"/>
</dbReference>
<name>A0ABT1SWD5_9SPHI</name>
<keyword evidence="3" id="KW-1185">Reference proteome</keyword>
<proteinExistence type="predicted"/>
<comment type="caution">
    <text evidence="2">The sequence shown here is derived from an EMBL/GenBank/DDBJ whole genome shotgun (WGS) entry which is preliminary data.</text>
</comment>
<dbReference type="SUPFAM" id="SSF109854">
    <property type="entry name" value="DinB/YfiT-like putative metalloenzymes"/>
    <property type="match status" value="1"/>
</dbReference>
<protein>
    <submittedName>
        <fullName evidence="2">DinB family protein</fullName>
    </submittedName>
</protein>